<reference evidence="2 3" key="1">
    <citation type="journal article" date="2010" name="J. Bacteriol.">
        <title>The complete genome sequence of Croceibacter atlanticus HTCC2559T.</title>
        <authorList>
            <person name="Oh H.M."/>
            <person name="Kang I."/>
            <person name="Ferriera S."/>
            <person name="Giovannoni S.J."/>
            <person name="Cho J.C."/>
        </authorList>
    </citation>
    <scope>NUCLEOTIDE SEQUENCE [LARGE SCALE GENOMIC DNA]</scope>
    <source>
        <strain evidence="3">ATCC BAA-628 / HTCC2559 / KCTC 12090</strain>
    </source>
</reference>
<evidence type="ECO:0000313" key="3">
    <source>
        <dbReference type="Proteomes" id="UP000002297"/>
    </source>
</evidence>
<accession>A3UA37</accession>
<dbReference type="AlphaFoldDB" id="A3UA37"/>
<dbReference type="EMBL" id="CP002046">
    <property type="protein sequence ID" value="EAP86673.1"/>
    <property type="molecule type" value="Genomic_DNA"/>
</dbReference>
<feature type="region of interest" description="Disordered" evidence="1">
    <location>
        <begin position="231"/>
        <end position="255"/>
    </location>
</feature>
<evidence type="ECO:0000256" key="1">
    <source>
        <dbReference type="SAM" id="MobiDB-lite"/>
    </source>
</evidence>
<dbReference type="eggNOG" id="COG2067">
    <property type="taxonomic scope" value="Bacteria"/>
</dbReference>
<gene>
    <name evidence="2" type="ordered locus">CA2559_11573</name>
</gene>
<name>A3UA37_CROAH</name>
<protein>
    <submittedName>
        <fullName evidence="2">Uncharacterized protein</fullName>
    </submittedName>
</protein>
<evidence type="ECO:0000313" key="2">
    <source>
        <dbReference type="EMBL" id="EAP86673.1"/>
    </source>
</evidence>
<feature type="compositionally biased region" description="Polar residues" evidence="1">
    <location>
        <begin position="231"/>
        <end position="254"/>
    </location>
</feature>
<organism evidence="2 3">
    <name type="scientific">Croceibacter atlanticus (strain ATCC BAA-628 / JCM 21780 / CIP 108009 / IAM 15332 / KCTC 12090 / HTCC2559)</name>
    <dbReference type="NCBI Taxonomy" id="216432"/>
    <lineage>
        <taxon>Bacteria</taxon>
        <taxon>Pseudomonadati</taxon>
        <taxon>Bacteroidota</taxon>
        <taxon>Flavobacteriia</taxon>
        <taxon>Flavobacteriales</taxon>
        <taxon>Flavobacteriaceae</taxon>
        <taxon>Croceibacter</taxon>
    </lineage>
</organism>
<dbReference type="Gene3D" id="2.60.40.1120">
    <property type="entry name" value="Carboxypeptidase-like, regulatory domain"/>
    <property type="match status" value="1"/>
</dbReference>
<proteinExistence type="predicted"/>
<dbReference type="STRING" id="216432.CA2559_11573"/>
<dbReference type="KEGG" id="cat:CA2559_11573"/>
<dbReference type="eggNOG" id="COG4932">
    <property type="taxonomic scope" value="Bacteria"/>
</dbReference>
<sequence length="1156" mass="132769">MNTKAIETLLLEDTIENYTNISLFPNASITNLDSLELYFEYGTETTNFSDINIAENEFIMEYVNNKLSILQNKSDSTLKENIQKEKLLLTDNDTSYIQEVKVKKALNFKTLEVADNSNKGSAQDENIDLNISNLKSNNSSTNSINNEIESQGVNSENYPTKVATGNYKNESKEDNTIRFRTGYLKRKIAPLLTDPKAHNKNEKLSYVRVEGSPTKKTNLTLVNKNQQANLNSIKDNSVSQQSTKTPSSNNNVSTKKIGLNKVNPRQSNIQDSSNNGLSLRLLRKQNIYETNKNYTLLFEVTNNTESISFIDLTVGFPDNWRIISTSNITSLQPKEKQIGTVSFYIPNESPAGKFKAFLTLSSSTSFSKKLDFVLEVANNYDIEVFKISAPQQVQAGELITSSFGIKNNGNIDQEITLSSNSNIKNSDKIIIPKDSTVVIEVTKKTNPKSTILRRVSTSLEVMHSASKRKYYNTQTVQVIPSKIKQKDPYFRYPIQASLYYNSRTLKNYHYSTISAELRGNGFLDIDKNHHLNFIIRAPKKENIKRFSIVDQYSLIYRFKDQTTLYLGDHSYFINRLGFGSRYGIGFKLDHTINKWTYSAFYSSPRLYNFSRKPLYGVRAEYASSDSLRLGLTFEKSNGNNFIYRNIFTGSGKGQILTFDYNYFDKNTRFEAELSGGFNDTVTDFATDLSFSQSYKHFAFSSTLIYAGRNYIGNISNSLQVSNNLYYNYKGLNLGIGHSVSRVNRRLDPLYFETEPYYEAYFATIGYRFSNKHFFNIRFDKRIREDQLEPVSYNYEEYGLSYNFNYFNKYFTGSFGGRFAKTQNILAVSETYRDTYSHHLNVSYKLLNNLQLRGGINYLFTNRYGASDKSINYLRYSFGFNYNLMRRLTLNVNYNSGYSPEENYKRREYINLNLRANINKHHRLEIRANYFENPAVINNKELFAYAKYTYSFGLGIKKLFDQGGVDGTVFSNSEDIDIKGIKLYTAGQTITTDKYGNFELNNLELGINYIYVEEASLPLDVVSAIKNPIEVNVEKDSKAIIKIELMKARSLNGNLILVNKANAISTNLESFVKLENSDFTYYTEVNKDGTFKFKNIVPGNYKFKFIRFKKNEKAFQIAKEIDIRVSAEKDTQLEINVKAKEKRIKFKNNNLKVGYND</sequence>
<dbReference type="HOGENOM" id="CLU_275810_0_0_10"/>
<keyword evidence="3" id="KW-1185">Reference proteome</keyword>
<dbReference type="SUPFAM" id="SSF56935">
    <property type="entry name" value="Porins"/>
    <property type="match status" value="1"/>
</dbReference>
<dbReference type="Proteomes" id="UP000002297">
    <property type="component" value="Chromosome"/>
</dbReference>